<dbReference type="GO" id="GO:0000976">
    <property type="term" value="F:transcription cis-regulatory region binding"/>
    <property type="evidence" value="ECO:0007669"/>
    <property type="project" value="TreeGrafter"/>
</dbReference>
<evidence type="ECO:0000259" key="3">
    <source>
        <dbReference type="PROSITE" id="PS50977"/>
    </source>
</evidence>
<dbReference type="InterPro" id="IPR050109">
    <property type="entry name" value="HTH-type_TetR-like_transc_reg"/>
</dbReference>
<dbReference type="RefSeq" id="WP_130414346.1">
    <property type="nucleotide sequence ID" value="NZ_SGWX01000001.1"/>
</dbReference>
<dbReference type="GO" id="GO:0003700">
    <property type="term" value="F:DNA-binding transcription factor activity"/>
    <property type="evidence" value="ECO:0007669"/>
    <property type="project" value="TreeGrafter"/>
</dbReference>
<evidence type="ECO:0000313" key="4">
    <source>
        <dbReference type="EMBL" id="RZS61558.1"/>
    </source>
</evidence>
<dbReference type="SUPFAM" id="SSF46689">
    <property type="entry name" value="Homeodomain-like"/>
    <property type="match status" value="1"/>
</dbReference>
<dbReference type="InterPro" id="IPR023772">
    <property type="entry name" value="DNA-bd_HTH_TetR-type_CS"/>
</dbReference>
<comment type="caution">
    <text evidence="4">The sequence shown here is derived from an EMBL/GenBank/DDBJ whole genome shotgun (WGS) entry which is preliminary data.</text>
</comment>
<dbReference type="InterPro" id="IPR041490">
    <property type="entry name" value="KstR2_TetR_C"/>
</dbReference>
<keyword evidence="1 2" id="KW-0238">DNA-binding</keyword>
<dbReference type="SUPFAM" id="SSF48498">
    <property type="entry name" value="Tetracyclin repressor-like, C-terminal domain"/>
    <property type="match status" value="1"/>
</dbReference>
<accession>A0A4Q7M4T3</accession>
<dbReference type="PANTHER" id="PTHR30055">
    <property type="entry name" value="HTH-TYPE TRANSCRIPTIONAL REGULATOR RUTR"/>
    <property type="match status" value="1"/>
</dbReference>
<feature type="DNA-binding region" description="H-T-H motif" evidence="2">
    <location>
        <begin position="40"/>
        <end position="59"/>
    </location>
</feature>
<evidence type="ECO:0000256" key="2">
    <source>
        <dbReference type="PROSITE-ProRule" id="PRU00335"/>
    </source>
</evidence>
<sequence length="207" mass="22741">MTSANDAPAADWRTYSPLRLSPILRATLAQVVEHGYDATSVRSIAREVGVTVPALYYHFENKQAILAALLDHAMTIVTTHVEAALAEAGDDPTRQLSAVVEAISLYMAHHRDLAFLDSERRALVAENRTRYIEHRDRVEQRVRMIIERGVDAGVFRTADPETCGRAILSMCQGIAGWYRPEGPDAPDIVARRYVAIALAAAGCVTTV</sequence>
<dbReference type="PROSITE" id="PS01081">
    <property type="entry name" value="HTH_TETR_1"/>
    <property type="match status" value="1"/>
</dbReference>
<reference evidence="4 5" key="1">
    <citation type="submission" date="2019-02" db="EMBL/GenBank/DDBJ databases">
        <title>Sequencing the genomes of 1000 actinobacteria strains.</title>
        <authorList>
            <person name="Klenk H.-P."/>
        </authorList>
    </citation>
    <scope>NUCLEOTIDE SEQUENCE [LARGE SCALE GENOMIC DNA]</scope>
    <source>
        <strain evidence="4 5">DSM 16932</strain>
    </source>
</reference>
<organism evidence="4 5">
    <name type="scientific">Xylanimonas ulmi</name>
    <dbReference type="NCBI Taxonomy" id="228973"/>
    <lineage>
        <taxon>Bacteria</taxon>
        <taxon>Bacillati</taxon>
        <taxon>Actinomycetota</taxon>
        <taxon>Actinomycetes</taxon>
        <taxon>Micrococcales</taxon>
        <taxon>Promicromonosporaceae</taxon>
        <taxon>Xylanimonas</taxon>
    </lineage>
</organism>
<dbReference type="InterPro" id="IPR001647">
    <property type="entry name" value="HTH_TetR"/>
</dbReference>
<dbReference type="Gene3D" id="1.10.357.10">
    <property type="entry name" value="Tetracycline Repressor, domain 2"/>
    <property type="match status" value="1"/>
</dbReference>
<dbReference type="Pfam" id="PF17932">
    <property type="entry name" value="TetR_C_24"/>
    <property type="match status" value="1"/>
</dbReference>
<dbReference type="AlphaFoldDB" id="A0A4Q7M4T3"/>
<evidence type="ECO:0000256" key="1">
    <source>
        <dbReference type="ARBA" id="ARBA00023125"/>
    </source>
</evidence>
<dbReference type="OrthoDB" id="3190535at2"/>
<evidence type="ECO:0000313" key="5">
    <source>
        <dbReference type="Proteomes" id="UP000293852"/>
    </source>
</evidence>
<protein>
    <submittedName>
        <fullName evidence="4">TetR family transcriptional regulator</fullName>
    </submittedName>
</protein>
<gene>
    <name evidence="4" type="ORF">EV386_1865</name>
</gene>
<dbReference type="PROSITE" id="PS50977">
    <property type="entry name" value="HTH_TETR_2"/>
    <property type="match status" value="1"/>
</dbReference>
<keyword evidence="5" id="KW-1185">Reference proteome</keyword>
<proteinExistence type="predicted"/>
<name>A0A4Q7M4T3_9MICO</name>
<dbReference type="Proteomes" id="UP000293852">
    <property type="component" value="Unassembled WGS sequence"/>
</dbReference>
<dbReference type="PANTHER" id="PTHR30055:SF237">
    <property type="entry name" value="TRANSCRIPTIONAL REPRESSOR MCE3R"/>
    <property type="match status" value="1"/>
</dbReference>
<dbReference type="EMBL" id="SGWX01000001">
    <property type="protein sequence ID" value="RZS61558.1"/>
    <property type="molecule type" value="Genomic_DNA"/>
</dbReference>
<dbReference type="PRINTS" id="PR00455">
    <property type="entry name" value="HTHTETR"/>
</dbReference>
<feature type="domain" description="HTH tetR-type" evidence="3">
    <location>
        <begin position="17"/>
        <end position="77"/>
    </location>
</feature>
<dbReference type="InterPro" id="IPR036271">
    <property type="entry name" value="Tet_transcr_reg_TetR-rel_C_sf"/>
</dbReference>
<dbReference type="InterPro" id="IPR009057">
    <property type="entry name" value="Homeodomain-like_sf"/>
</dbReference>
<dbReference type="Pfam" id="PF00440">
    <property type="entry name" value="TetR_N"/>
    <property type="match status" value="1"/>
</dbReference>